<keyword evidence="3" id="KW-1185">Reference proteome</keyword>
<dbReference type="AlphaFoldDB" id="A0AAD7A9M9"/>
<evidence type="ECO:0000256" key="1">
    <source>
        <dbReference type="SAM" id="MobiDB-lite"/>
    </source>
</evidence>
<protein>
    <submittedName>
        <fullName evidence="2">Uncharacterized protein</fullName>
    </submittedName>
</protein>
<reference evidence="2" key="1">
    <citation type="submission" date="2023-03" db="EMBL/GenBank/DDBJ databases">
        <title>Massive genome expansion in bonnet fungi (Mycena s.s.) driven by repeated elements and novel gene families across ecological guilds.</title>
        <authorList>
            <consortium name="Lawrence Berkeley National Laboratory"/>
            <person name="Harder C.B."/>
            <person name="Miyauchi S."/>
            <person name="Viragh M."/>
            <person name="Kuo A."/>
            <person name="Thoen E."/>
            <person name="Andreopoulos B."/>
            <person name="Lu D."/>
            <person name="Skrede I."/>
            <person name="Drula E."/>
            <person name="Henrissat B."/>
            <person name="Morin E."/>
            <person name="Kohler A."/>
            <person name="Barry K."/>
            <person name="LaButti K."/>
            <person name="Morin E."/>
            <person name="Salamov A."/>
            <person name="Lipzen A."/>
            <person name="Mereny Z."/>
            <person name="Hegedus B."/>
            <person name="Baldrian P."/>
            <person name="Stursova M."/>
            <person name="Weitz H."/>
            <person name="Taylor A."/>
            <person name="Grigoriev I.V."/>
            <person name="Nagy L.G."/>
            <person name="Martin F."/>
            <person name="Kauserud H."/>
        </authorList>
    </citation>
    <scope>NUCLEOTIDE SEQUENCE</scope>
    <source>
        <strain evidence="2">CBHHK002</strain>
    </source>
</reference>
<accession>A0AAD7A9M9</accession>
<organism evidence="2 3">
    <name type="scientific">Mycena albidolilacea</name>
    <dbReference type="NCBI Taxonomy" id="1033008"/>
    <lineage>
        <taxon>Eukaryota</taxon>
        <taxon>Fungi</taxon>
        <taxon>Dikarya</taxon>
        <taxon>Basidiomycota</taxon>
        <taxon>Agaricomycotina</taxon>
        <taxon>Agaricomycetes</taxon>
        <taxon>Agaricomycetidae</taxon>
        <taxon>Agaricales</taxon>
        <taxon>Marasmiineae</taxon>
        <taxon>Mycenaceae</taxon>
        <taxon>Mycena</taxon>
    </lineage>
</organism>
<feature type="compositionally biased region" description="Gly residues" evidence="1">
    <location>
        <begin position="106"/>
        <end position="124"/>
    </location>
</feature>
<feature type="region of interest" description="Disordered" evidence="1">
    <location>
        <begin position="105"/>
        <end position="151"/>
    </location>
</feature>
<proteinExistence type="predicted"/>
<feature type="non-terminal residue" evidence="2">
    <location>
        <position position="1"/>
    </location>
</feature>
<evidence type="ECO:0000313" key="2">
    <source>
        <dbReference type="EMBL" id="KAJ7352705.1"/>
    </source>
</evidence>
<evidence type="ECO:0000313" key="3">
    <source>
        <dbReference type="Proteomes" id="UP001218218"/>
    </source>
</evidence>
<name>A0AAD7A9M9_9AGAR</name>
<sequence>MEAASRLSFTLIRMFFLHTPHTIPPGPLNRQEIHFRKSQTLESLTQNLEAAWLKGQVFNAQHTNSYMAIAEIAESVSVMARNVLRSPEAGLPQSSSSQATIVSGAVTGGTRGNASIGGEGGEGDGSVERVGRRKKRPFFLRDGPTRSSEALHRCRQALRYKLPGSKPGQEENSVGI</sequence>
<comment type="caution">
    <text evidence="2">The sequence shown here is derived from an EMBL/GenBank/DDBJ whole genome shotgun (WGS) entry which is preliminary data.</text>
</comment>
<dbReference type="Proteomes" id="UP001218218">
    <property type="component" value="Unassembled WGS sequence"/>
</dbReference>
<gene>
    <name evidence="2" type="ORF">DFH08DRAFT_859708</name>
</gene>
<dbReference type="EMBL" id="JARIHO010000012">
    <property type="protein sequence ID" value="KAJ7352705.1"/>
    <property type="molecule type" value="Genomic_DNA"/>
</dbReference>